<dbReference type="Gene3D" id="1.10.510.10">
    <property type="entry name" value="Transferase(Phosphotransferase) domain 1"/>
    <property type="match status" value="1"/>
</dbReference>
<evidence type="ECO:0000313" key="4">
    <source>
        <dbReference type="RefSeq" id="XP_036356030.1"/>
    </source>
</evidence>
<organism evidence="3 4">
    <name type="scientific">Octopus sinensis</name>
    <name type="common">East Asian common octopus</name>
    <dbReference type="NCBI Taxonomy" id="2607531"/>
    <lineage>
        <taxon>Eukaryota</taxon>
        <taxon>Metazoa</taxon>
        <taxon>Spiralia</taxon>
        <taxon>Lophotrochozoa</taxon>
        <taxon>Mollusca</taxon>
        <taxon>Cephalopoda</taxon>
        <taxon>Coleoidea</taxon>
        <taxon>Octopodiformes</taxon>
        <taxon>Octopoda</taxon>
        <taxon>Incirrata</taxon>
        <taxon>Octopodidae</taxon>
        <taxon>Octopus</taxon>
    </lineage>
</organism>
<dbReference type="Gene3D" id="3.30.200.20">
    <property type="entry name" value="Phosphorylase Kinase, domain 1"/>
    <property type="match status" value="1"/>
</dbReference>
<evidence type="ECO:0000259" key="2">
    <source>
        <dbReference type="PROSITE" id="PS50011"/>
    </source>
</evidence>
<evidence type="ECO:0000256" key="1">
    <source>
        <dbReference type="SAM" id="MobiDB-lite"/>
    </source>
</evidence>
<dbReference type="GO" id="GO:0006914">
    <property type="term" value="P:autophagy"/>
    <property type="evidence" value="ECO:0007669"/>
    <property type="project" value="UniProtKB-ARBA"/>
</dbReference>
<dbReference type="RefSeq" id="XP_036356030.1">
    <property type="nucleotide sequence ID" value="XM_036500137.1"/>
</dbReference>
<dbReference type="InterPro" id="IPR011009">
    <property type="entry name" value="Kinase-like_dom_sf"/>
</dbReference>
<dbReference type="InterPro" id="IPR000719">
    <property type="entry name" value="Prot_kinase_dom"/>
</dbReference>
<dbReference type="AlphaFoldDB" id="A0A7E6EM44"/>
<dbReference type="GO" id="GO:0004674">
    <property type="term" value="F:protein serine/threonine kinase activity"/>
    <property type="evidence" value="ECO:0007669"/>
    <property type="project" value="InterPro"/>
</dbReference>
<dbReference type="GO" id="GO:0005737">
    <property type="term" value="C:cytoplasm"/>
    <property type="evidence" value="ECO:0007669"/>
    <property type="project" value="TreeGrafter"/>
</dbReference>
<sequence>MHFLYHQAGSRGVCLLEHEIEILKIINHPNLIKLYEVYETRQQVFLVMELCEKGQLAQMLKKKNNLEEREIRDVIKQLACALTYLHKMELNDFGLAIKIGGVTADHMLHDFCGTPVYMGRKCIQGMLEVNPALRLSANEISNSYWITGKTINSENVNVLEMMKQYKEDQMEDKDSIKIDNDNTSKDVKKEKEPSSALEQCSFLKKKKIFKRRTSSRDVF</sequence>
<feature type="region of interest" description="Disordered" evidence="1">
    <location>
        <begin position="170"/>
        <end position="193"/>
    </location>
</feature>
<dbReference type="Proteomes" id="UP000515154">
    <property type="component" value="Unplaced"/>
</dbReference>
<dbReference type="PANTHER" id="PTHR24348">
    <property type="entry name" value="SERINE/THREONINE-PROTEIN KINASE UNC-51-RELATED"/>
    <property type="match status" value="1"/>
</dbReference>
<reference evidence="4" key="1">
    <citation type="submission" date="2025-08" db="UniProtKB">
        <authorList>
            <consortium name="RefSeq"/>
        </authorList>
    </citation>
    <scope>IDENTIFICATION</scope>
</reference>
<dbReference type="SUPFAM" id="SSF56112">
    <property type="entry name" value="Protein kinase-like (PK-like)"/>
    <property type="match status" value="1"/>
</dbReference>
<dbReference type="Pfam" id="PF00069">
    <property type="entry name" value="Pkinase"/>
    <property type="match status" value="1"/>
</dbReference>
<proteinExistence type="predicted"/>
<dbReference type="GO" id="GO:0005524">
    <property type="term" value="F:ATP binding"/>
    <property type="evidence" value="ECO:0007669"/>
    <property type="project" value="InterPro"/>
</dbReference>
<name>A0A7E6EM44_9MOLL</name>
<keyword evidence="3" id="KW-1185">Reference proteome</keyword>
<gene>
    <name evidence="4" type="primary">LOC118761942</name>
</gene>
<dbReference type="InterPro" id="IPR045269">
    <property type="entry name" value="Atg1-like"/>
</dbReference>
<evidence type="ECO:0000313" key="3">
    <source>
        <dbReference type="Proteomes" id="UP000515154"/>
    </source>
</evidence>
<feature type="domain" description="Protein kinase" evidence="2">
    <location>
        <begin position="1"/>
        <end position="219"/>
    </location>
</feature>
<dbReference type="GO" id="GO:0010506">
    <property type="term" value="P:regulation of autophagy"/>
    <property type="evidence" value="ECO:0007669"/>
    <property type="project" value="InterPro"/>
</dbReference>
<protein>
    <submittedName>
        <fullName evidence="4">Serine/threonine-protein kinase 33-like</fullName>
    </submittedName>
</protein>
<dbReference type="KEGG" id="osn:118761942"/>
<dbReference type="PROSITE" id="PS50011">
    <property type="entry name" value="PROTEIN_KINASE_DOM"/>
    <property type="match status" value="1"/>
</dbReference>
<accession>A0A7E6EM44</accession>